<dbReference type="SUPFAM" id="SSF48452">
    <property type="entry name" value="TPR-like"/>
    <property type="match status" value="2"/>
</dbReference>
<dbReference type="Gene3D" id="3.40.50.300">
    <property type="entry name" value="P-loop containing nucleotide triphosphate hydrolases"/>
    <property type="match status" value="1"/>
</dbReference>
<dbReference type="Gene3D" id="1.10.260.40">
    <property type="entry name" value="lambda repressor-like DNA-binding domains"/>
    <property type="match status" value="1"/>
</dbReference>
<name>A0ABP3DBU9_9PSEU</name>
<protein>
    <recommendedName>
        <fullName evidence="1">HTH cro/C1-type domain-containing protein</fullName>
    </recommendedName>
</protein>
<proteinExistence type="predicted"/>
<reference evidence="3" key="1">
    <citation type="journal article" date="2019" name="Int. J. Syst. Evol. Microbiol.">
        <title>The Global Catalogue of Microorganisms (GCM) 10K type strain sequencing project: providing services to taxonomists for standard genome sequencing and annotation.</title>
        <authorList>
            <consortium name="The Broad Institute Genomics Platform"/>
            <consortium name="The Broad Institute Genome Sequencing Center for Infectious Disease"/>
            <person name="Wu L."/>
            <person name="Ma J."/>
        </authorList>
    </citation>
    <scope>NUCLEOTIDE SEQUENCE [LARGE SCALE GENOMIC DNA]</scope>
    <source>
        <strain evidence="3">JCM 3380</strain>
    </source>
</reference>
<dbReference type="InterPro" id="IPR011990">
    <property type="entry name" value="TPR-like_helical_dom_sf"/>
</dbReference>
<comment type="caution">
    <text evidence="2">The sequence shown here is derived from an EMBL/GenBank/DDBJ whole genome shotgun (WGS) entry which is preliminary data.</text>
</comment>
<dbReference type="SUPFAM" id="SSF47413">
    <property type="entry name" value="lambda repressor-like DNA-binding domains"/>
    <property type="match status" value="1"/>
</dbReference>
<dbReference type="InterPro" id="IPR010982">
    <property type="entry name" value="Lambda_DNA-bd_dom_sf"/>
</dbReference>
<dbReference type="Proteomes" id="UP001500416">
    <property type="component" value="Unassembled WGS sequence"/>
</dbReference>
<dbReference type="PRINTS" id="PR00364">
    <property type="entry name" value="DISEASERSIST"/>
</dbReference>
<dbReference type="CDD" id="cd00093">
    <property type="entry name" value="HTH_XRE"/>
    <property type="match status" value="1"/>
</dbReference>
<gene>
    <name evidence="2" type="ORF">GCM10010492_28540</name>
</gene>
<dbReference type="SUPFAM" id="SSF52540">
    <property type="entry name" value="P-loop containing nucleoside triphosphate hydrolases"/>
    <property type="match status" value="1"/>
</dbReference>
<evidence type="ECO:0000313" key="3">
    <source>
        <dbReference type="Proteomes" id="UP001500416"/>
    </source>
</evidence>
<dbReference type="Pfam" id="PF00931">
    <property type="entry name" value="NB-ARC"/>
    <property type="match status" value="1"/>
</dbReference>
<dbReference type="PANTHER" id="PTHR47691:SF3">
    <property type="entry name" value="HTH-TYPE TRANSCRIPTIONAL REGULATOR RV0890C-RELATED"/>
    <property type="match status" value="1"/>
</dbReference>
<organism evidence="2 3">
    <name type="scientific">Saccharothrix mutabilis subsp. mutabilis</name>
    <dbReference type="NCBI Taxonomy" id="66855"/>
    <lineage>
        <taxon>Bacteria</taxon>
        <taxon>Bacillati</taxon>
        <taxon>Actinomycetota</taxon>
        <taxon>Actinomycetes</taxon>
        <taxon>Pseudonocardiales</taxon>
        <taxon>Pseudonocardiaceae</taxon>
        <taxon>Saccharothrix</taxon>
    </lineage>
</organism>
<feature type="domain" description="HTH cro/C1-type" evidence="1">
    <location>
        <begin position="19"/>
        <end position="74"/>
    </location>
</feature>
<dbReference type="InterPro" id="IPR001387">
    <property type="entry name" value="Cro/C1-type_HTH"/>
</dbReference>
<dbReference type="EMBL" id="BAAABU010000005">
    <property type="protein sequence ID" value="GAA0228487.1"/>
    <property type="molecule type" value="Genomic_DNA"/>
</dbReference>
<dbReference type="SMART" id="SM00530">
    <property type="entry name" value="HTH_XRE"/>
    <property type="match status" value="1"/>
</dbReference>
<accession>A0ABP3DBU9</accession>
<dbReference type="InterPro" id="IPR027417">
    <property type="entry name" value="P-loop_NTPase"/>
</dbReference>
<dbReference type="Pfam" id="PF13560">
    <property type="entry name" value="HTH_31"/>
    <property type="match status" value="1"/>
</dbReference>
<sequence length="770" mass="82906">MTPSRTNLAGVGTTFGGLLREYRQRARLTQEELAEGSGVSVRAISDMERGRAKGPQRRTVEALAGVLALSDEELRQLAGAAKDGRVRKQPAVAQCALPPDIADLTGRERALEVLATIADRAETSVAVVHGPPGAGKTSLAVRAGYRLADHYPDGCFFFNLRGMDARPLHPAEVVHRMLLALGVEESRVPASEAERSDLYRELLRDRSTLLVLDNAADEAQVRPLLATGRRSLVLVTSRQVLGGLAAVARLALDVLGPAESVDLLAAIAGPRVAAEPEASARVARLCGHLPLALRIAGNRLASRPKWTVEHLAGQLADERRRLTALTAGDLQVRTAFEMSYRQLGGKAALLFRRLSAVPGATSTPELAAVAAGMDRFEAEDTLEELVDVSLLDTAETPGRYVFHDLVRVFAGERLAEEEPDHEETRARVVRHLLGTAVAAAGFYGPDARDTPTELLADKDDADAWLAAETSGWLGALRWASARGLHREVLDLATAMHWYSDQRGRGETWVEVFTAGVAAARALGSVRDEAVQLNFLTWTLCVLLHRPADALALHDEAWDAAVASGDVREQAWAMHYRAASEMHSGELESARQSAGRARELFRAAGYPLGEQISLSCLGLVLHGLKRYEEAVDVHRSLLAGVRAGVLDLSPVMTAEMLGSLLVRTADSLAELGRWPEVLETATEAVEHSVAATAPNTTSDARALRGLALFRLGEPVEARAELLEAVAVATRQRHRRLVHALEVLADVHDELGDPAAGGECRARAAELRSADR</sequence>
<dbReference type="InterPro" id="IPR002182">
    <property type="entry name" value="NB-ARC"/>
</dbReference>
<dbReference type="PANTHER" id="PTHR47691">
    <property type="entry name" value="REGULATOR-RELATED"/>
    <property type="match status" value="1"/>
</dbReference>
<dbReference type="PROSITE" id="PS50943">
    <property type="entry name" value="HTH_CROC1"/>
    <property type="match status" value="1"/>
</dbReference>
<keyword evidence="3" id="KW-1185">Reference proteome</keyword>
<evidence type="ECO:0000313" key="2">
    <source>
        <dbReference type="EMBL" id="GAA0228487.1"/>
    </source>
</evidence>
<evidence type="ECO:0000259" key="1">
    <source>
        <dbReference type="PROSITE" id="PS50943"/>
    </source>
</evidence>
<dbReference type="Gene3D" id="1.25.40.10">
    <property type="entry name" value="Tetratricopeptide repeat domain"/>
    <property type="match status" value="2"/>
</dbReference>